<dbReference type="EMBL" id="CP013235">
    <property type="protein sequence ID" value="AMP10022.1"/>
    <property type="molecule type" value="Genomic_DNA"/>
</dbReference>
<evidence type="ECO:0000313" key="2">
    <source>
        <dbReference type="Proteomes" id="UP000071778"/>
    </source>
</evidence>
<dbReference type="Proteomes" id="UP000071778">
    <property type="component" value="Chromosome"/>
</dbReference>
<dbReference type="PATRIC" id="fig|279058.17.peg.2447"/>
<dbReference type="AlphaFoldDB" id="A0A127QKB0"/>
<organism evidence="1 2">
    <name type="scientific">Collimonas arenae</name>
    <dbReference type="NCBI Taxonomy" id="279058"/>
    <lineage>
        <taxon>Bacteria</taxon>
        <taxon>Pseudomonadati</taxon>
        <taxon>Pseudomonadota</taxon>
        <taxon>Betaproteobacteria</taxon>
        <taxon>Burkholderiales</taxon>
        <taxon>Oxalobacteraceae</taxon>
        <taxon>Collimonas</taxon>
    </lineage>
</organism>
<accession>A0A127QKB0</accession>
<proteinExistence type="predicted"/>
<protein>
    <submittedName>
        <fullName evidence="1">Uncharacterized protein</fullName>
    </submittedName>
</protein>
<sequence length="38" mass="4687">MTYDDKRRRLAQQQLHDLRAYMHTCWQAPADTILIWIK</sequence>
<name>A0A127QKB0_9BURK</name>
<evidence type="ECO:0000313" key="1">
    <source>
        <dbReference type="EMBL" id="AMP10022.1"/>
    </source>
</evidence>
<reference evidence="1 2" key="1">
    <citation type="submission" date="2015-11" db="EMBL/GenBank/DDBJ databases">
        <title>Exploring the genomic traits of fungus-feeding bacterial genus Collimonas.</title>
        <authorList>
            <person name="Song C."/>
            <person name="Schmidt R."/>
            <person name="de Jager V."/>
            <person name="Krzyzanowska D."/>
            <person name="Jongedijk E."/>
            <person name="Cankar K."/>
            <person name="Beekwilder J."/>
            <person name="van Veen A."/>
            <person name="de Boer W."/>
            <person name="van Veen J.A."/>
            <person name="Garbeva P."/>
        </authorList>
    </citation>
    <scope>NUCLEOTIDE SEQUENCE [LARGE SCALE GENOMIC DNA]</scope>
    <source>
        <strain evidence="1 2">Ter282</strain>
    </source>
</reference>
<gene>
    <name evidence="1" type="ORF">CAter282_2272</name>
</gene>
<keyword evidence="2" id="KW-1185">Reference proteome</keyword>